<evidence type="ECO:0008006" key="4">
    <source>
        <dbReference type="Google" id="ProtNLM"/>
    </source>
</evidence>
<keyword evidence="1" id="KW-0472">Membrane</keyword>
<dbReference type="Proteomes" id="UP001526430">
    <property type="component" value="Unassembled WGS sequence"/>
</dbReference>
<feature type="transmembrane region" description="Helical" evidence="1">
    <location>
        <begin position="133"/>
        <end position="151"/>
    </location>
</feature>
<comment type="caution">
    <text evidence="2">The sequence shown here is derived from an EMBL/GenBank/DDBJ whole genome shotgun (WGS) entry which is preliminary data.</text>
</comment>
<proteinExistence type="predicted"/>
<dbReference type="EMBL" id="JAPFQI010000008">
    <property type="protein sequence ID" value="MCW8086378.1"/>
    <property type="molecule type" value="Genomic_DNA"/>
</dbReference>
<feature type="transmembrane region" description="Helical" evidence="1">
    <location>
        <begin position="66"/>
        <end position="87"/>
    </location>
</feature>
<evidence type="ECO:0000313" key="3">
    <source>
        <dbReference type="Proteomes" id="UP001526430"/>
    </source>
</evidence>
<dbReference type="RefSeq" id="WP_301590398.1">
    <property type="nucleotide sequence ID" value="NZ_JAPFQI010000008.1"/>
</dbReference>
<accession>A0ABT3NWV3</accession>
<organism evidence="2 3">
    <name type="scientific">Sabulicella glaciei</name>
    <dbReference type="NCBI Taxonomy" id="2984948"/>
    <lineage>
        <taxon>Bacteria</taxon>
        <taxon>Pseudomonadati</taxon>
        <taxon>Pseudomonadota</taxon>
        <taxon>Alphaproteobacteria</taxon>
        <taxon>Acetobacterales</taxon>
        <taxon>Acetobacteraceae</taxon>
        <taxon>Sabulicella</taxon>
    </lineage>
</organism>
<keyword evidence="1" id="KW-0812">Transmembrane</keyword>
<evidence type="ECO:0000256" key="1">
    <source>
        <dbReference type="SAM" id="Phobius"/>
    </source>
</evidence>
<name>A0ABT3NWV3_9PROT</name>
<keyword evidence="3" id="KW-1185">Reference proteome</keyword>
<reference evidence="2 3" key="1">
    <citation type="submission" date="2022-10" db="EMBL/GenBank/DDBJ databases">
        <title>Roseococcus glaciei nov., sp. nov., isolated from glacier.</title>
        <authorList>
            <person name="Liu Q."/>
            <person name="Xin Y.-H."/>
        </authorList>
    </citation>
    <scope>NUCLEOTIDE SEQUENCE [LARGE SCALE GENOMIC DNA]</scope>
    <source>
        <strain evidence="2 3">MDT2-1-1</strain>
    </source>
</reference>
<protein>
    <recommendedName>
        <fullName evidence="4">Yip1 domain-containing protein</fullName>
    </recommendedName>
</protein>
<evidence type="ECO:0000313" key="2">
    <source>
        <dbReference type="EMBL" id="MCW8086378.1"/>
    </source>
</evidence>
<gene>
    <name evidence="2" type="ORF">OF850_12120</name>
</gene>
<keyword evidence="1" id="KW-1133">Transmembrane helix</keyword>
<feature type="transmembrane region" description="Helical" evidence="1">
    <location>
        <begin position="107"/>
        <end position="128"/>
    </location>
</feature>
<feature type="transmembrane region" description="Helical" evidence="1">
    <location>
        <begin position="157"/>
        <end position="179"/>
    </location>
</feature>
<feature type="transmembrane region" description="Helical" evidence="1">
    <location>
        <begin position="37"/>
        <end position="54"/>
    </location>
</feature>
<sequence length="190" mass="19983">MSTPRIADGIAAAMLFARGRAEGLLLLPPTEAGALHSFRAALICLPAFLGLRLLAWSQQGAPRGGLVLGLLAELVGFVLSWAGFALASRVLAEQAQRLGRWPHFLAAWNWSNLVQYLLLAVLAVPVLLGAPTWLSNAMGLVALGYALWLEWFVTREALGVVGATAVMFVLLDVAIGLFIGGLSARIAGGG</sequence>